<evidence type="ECO:0000259" key="2">
    <source>
        <dbReference type="Pfam" id="PF14308"/>
    </source>
</evidence>
<dbReference type="AlphaFoldDB" id="A0A1D6LZI6"/>
<dbReference type="PANTHER" id="PTHR44094">
    <property type="entry name" value="DNAJ HEAT SHOCK N-TERMINAL DOMAIN-CONTAINING PROTEIN"/>
    <property type="match status" value="1"/>
</dbReference>
<reference evidence="3" key="1">
    <citation type="submission" date="2015-12" db="EMBL/GenBank/DDBJ databases">
        <title>Update maize B73 reference genome by single molecule sequencing technologies.</title>
        <authorList>
            <consortium name="Maize Genome Sequencing Project"/>
            <person name="Ware D."/>
        </authorList>
    </citation>
    <scope>NUCLEOTIDE SEQUENCE</scope>
    <source>
        <tissue evidence="3">Seedling</tissue>
    </source>
</reference>
<dbReference type="InterPro" id="IPR052423">
    <property type="entry name" value="EMIR"/>
</dbReference>
<feature type="compositionally biased region" description="Polar residues" evidence="1">
    <location>
        <begin position="1"/>
        <end position="13"/>
    </location>
</feature>
<dbReference type="EMBL" id="CM000782">
    <property type="protein sequence ID" value="AQK84501.1"/>
    <property type="molecule type" value="Genomic_DNA"/>
</dbReference>
<name>A0A1D6LZI6_MAIZE</name>
<protein>
    <recommendedName>
        <fullName evidence="2">DNAJ-containing protein X-domain domain-containing protein</fullName>
    </recommendedName>
</protein>
<sequence>MTRMGKTTSQQKIISPAEEAVQKDREEKLAETLKNRLHITVQGNKAEFIQHAEAEAVQKDREEKLAETLKNRLHIYVQGNKAEFIQHAEAEVSKLRNAGFSHY</sequence>
<dbReference type="InParanoid" id="A0A1D6LZI6"/>
<feature type="region of interest" description="Disordered" evidence="1">
    <location>
        <begin position="1"/>
        <end position="21"/>
    </location>
</feature>
<organism evidence="3">
    <name type="scientific">Zea mays</name>
    <name type="common">Maize</name>
    <dbReference type="NCBI Taxonomy" id="4577"/>
    <lineage>
        <taxon>Eukaryota</taxon>
        <taxon>Viridiplantae</taxon>
        <taxon>Streptophyta</taxon>
        <taxon>Embryophyta</taxon>
        <taxon>Tracheophyta</taxon>
        <taxon>Spermatophyta</taxon>
        <taxon>Magnoliopsida</taxon>
        <taxon>Liliopsida</taxon>
        <taxon>Poales</taxon>
        <taxon>Poaceae</taxon>
        <taxon>PACMAD clade</taxon>
        <taxon>Panicoideae</taxon>
        <taxon>Andropogonodae</taxon>
        <taxon>Andropogoneae</taxon>
        <taxon>Tripsacinae</taxon>
        <taxon>Zea</taxon>
    </lineage>
</organism>
<dbReference type="InterPro" id="IPR026894">
    <property type="entry name" value="DnaJ_X"/>
</dbReference>
<evidence type="ECO:0000313" key="3">
    <source>
        <dbReference type="EMBL" id="AQK84501.1"/>
    </source>
</evidence>
<dbReference type="PANTHER" id="PTHR44094:SF17">
    <property type="entry name" value="CHAPERONE PROTEIN DNAJ 10"/>
    <property type="match status" value="1"/>
</dbReference>
<accession>A0A1D6LZI6</accession>
<gene>
    <name evidence="3" type="ORF">ZEAMMB73_Zm00001d037634</name>
</gene>
<dbReference type="Pfam" id="PF14308">
    <property type="entry name" value="DnaJ-X"/>
    <property type="match status" value="1"/>
</dbReference>
<dbReference type="SMR" id="A0A1D6LZI6"/>
<evidence type="ECO:0000256" key="1">
    <source>
        <dbReference type="SAM" id="MobiDB-lite"/>
    </source>
</evidence>
<feature type="domain" description="DNAJ-containing protein X-domain" evidence="2">
    <location>
        <begin position="58"/>
        <end position="101"/>
    </location>
</feature>
<proteinExistence type="predicted"/>